<dbReference type="PIRSF" id="PIRSF006060">
    <property type="entry name" value="AA_transporter"/>
    <property type="match status" value="1"/>
</dbReference>
<feature type="transmembrane region" description="Helical" evidence="5">
    <location>
        <begin position="43"/>
        <end position="64"/>
    </location>
</feature>
<dbReference type="Gene3D" id="1.20.1740.10">
    <property type="entry name" value="Amino acid/polyamine transporter I"/>
    <property type="match status" value="1"/>
</dbReference>
<dbReference type="GO" id="GO:0016020">
    <property type="term" value="C:membrane"/>
    <property type="evidence" value="ECO:0007669"/>
    <property type="project" value="UniProtKB-SubCell"/>
</dbReference>
<feature type="transmembrane region" description="Helical" evidence="5">
    <location>
        <begin position="189"/>
        <end position="209"/>
    </location>
</feature>
<name>A0A4D8S124_METPR</name>
<gene>
    <name evidence="6" type="ORF">DFR88_02105</name>
</gene>
<dbReference type="GO" id="GO:0022857">
    <property type="term" value="F:transmembrane transporter activity"/>
    <property type="evidence" value="ECO:0007669"/>
    <property type="project" value="InterPro"/>
</dbReference>
<keyword evidence="4 5" id="KW-0472">Membrane</keyword>
<dbReference type="Proteomes" id="UP000298568">
    <property type="component" value="Chromosome"/>
</dbReference>
<reference evidence="6 7" key="1">
    <citation type="submission" date="2018-07" db="EMBL/GenBank/DDBJ databases">
        <title>Complete Genome Sequences of Extremely Thermoacidophilic, Metal-Mobilizing Type-Strain Members of the Archaeal Family Sulfolobaceae: Acidianus brierleyi DSM-1651T, Acidianus sulfidivorans DSM-18786T, Metallosphaera hakonensis DSM-7519T, and Metallosphaera prunae DSM-10039T.</title>
        <authorList>
            <person name="Counts J.A."/>
            <person name="Kelly R.M."/>
        </authorList>
    </citation>
    <scope>NUCLEOTIDE SEQUENCE [LARGE SCALE GENOMIC DNA]</scope>
    <source>
        <strain evidence="6 7">Ron 12/II</strain>
    </source>
</reference>
<accession>A0A4D8S124</accession>
<feature type="transmembrane region" description="Helical" evidence="5">
    <location>
        <begin position="116"/>
        <end position="135"/>
    </location>
</feature>
<dbReference type="InterPro" id="IPR052962">
    <property type="entry name" value="AA_Transporter_AGT"/>
</dbReference>
<feature type="transmembrane region" description="Helical" evidence="5">
    <location>
        <begin position="387"/>
        <end position="408"/>
    </location>
</feature>
<evidence type="ECO:0000313" key="7">
    <source>
        <dbReference type="Proteomes" id="UP000298568"/>
    </source>
</evidence>
<feature type="transmembrane region" description="Helical" evidence="5">
    <location>
        <begin position="76"/>
        <end position="95"/>
    </location>
</feature>
<feature type="transmembrane region" description="Helical" evidence="5">
    <location>
        <begin position="462"/>
        <end position="480"/>
    </location>
</feature>
<feature type="transmembrane region" description="Helical" evidence="5">
    <location>
        <begin position="229"/>
        <end position="247"/>
    </location>
</feature>
<dbReference type="EMBL" id="CP031156">
    <property type="protein sequence ID" value="QCO29442.1"/>
    <property type="molecule type" value="Genomic_DNA"/>
</dbReference>
<dbReference type="PANTHER" id="PTHR47547">
    <property type="match status" value="1"/>
</dbReference>
<keyword evidence="2 5" id="KW-0812">Transmembrane</keyword>
<proteinExistence type="predicted"/>
<evidence type="ECO:0000256" key="3">
    <source>
        <dbReference type="ARBA" id="ARBA00022989"/>
    </source>
</evidence>
<keyword evidence="7" id="KW-1185">Reference proteome</keyword>
<dbReference type="InterPro" id="IPR002293">
    <property type="entry name" value="AA/rel_permease1"/>
</dbReference>
<dbReference type="Pfam" id="PF13520">
    <property type="entry name" value="AA_permease_2"/>
    <property type="match status" value="1"/>
</dbReference>
<comment type="subcellular location">
    <subcellularLocation>
        <location evidence="1">Membrane</location>
        <topology evidence="1">Multi-pass membrane protein</topology>
    </subcellularLocation>
</comment>
<protein>
    <submittedName>
        <fullName evidence="6">APC family permease</fullName>
    </submittedName>
</protein>
<dbReference type="KEGG" id="mpru:DFR88_02105"/>
<evidence type="ECO:0000256" key="2">
    <source>
        <dbReference type="ARBA" id="ARBA00022692"/>
    </source>
</evidence>
<keyword evidence="3 5" id="KW-1133">Transmembrane helix</keyword>
<evidence type="ECO:0000256" key="4">
    <source>
        <dbReference type="ARBA" id="ARBA00023136"/>
    </source>
</evidence>
<dbReference type="PANTHER" id="PTHR47547:SF1">
    <property type="entry name" value="ASPARTATE-PROTON SYMPORTER"/>
    <property type="match status" value="1"/>
</dbReference>
<feature type="transmembrane region" description="Helical" evidence="5">
    <location>
        <begin position="486"/>
        <end position="504"/>
    </location>
</feature>
<evidence type="ECO:0000256" key="1">
    <source>
        <dbReference type="ARBA" id="ARBA00004141"/>
    </source>
</evidence>
<feature type="transmembrane region" description="Helical" evidence="5">
    <location>
        <begin position="259"/>
        <end position="281"/>
    </location>
</feature>
<feature type="transmembrane region" description="Helical" evidence="5">
    <location>
        <begin position="415"/>
        <end position="433"/>
    </location>
</feature>
<evidence type="ECO:0000313" key="6">
    <source>
        <dbReference type="EMBL" id="QCO29442.1"/>
    </source>
</evidence>
<feature type="transmembrane region" description="Helical" evidence="5">
    <location>
        <begin position="361"/>
        <end position="381"/>
    </location>
</feature>
<organism evidence="6 7">
    <name type="scientific">Metallosphaera prunae</name>
    <dbReference type="NCBI Taxonomy" id="47304"/>
    <lineage>
        <taxon>Archaea</taxon>
        <taxon>Thermoproteota</taxon>
        <taxon>Thermoprotei</taxon>
        <taxon>Sulfolobales</taxon>
        <taxon>Sulfolobaceae</taxon>
        <taxon>Metallosphaera</taxon>
    </lineage>
</organism>
<sequence>MSLINLPYNAYYLSIIDHINMETKNYLNRIVVDNPNFRKSAGLLSMIAFSLGNIIGSGILLLPAVTASMAGGLTPLVWLAGGIMLLPLVFVYSQLAKMYPVVGSKVRFVNVTHGKVLASSVGWLYLIGTLFVVPIEAEASLQYLSYIFPSLWSNGSPTLAGDLVEIGIVSAIYFLVYMGIRTQSLSVNVITYTKLGILALYVALVGILAFHPSNFTIPTQSGTSTFLDAIALTMFAYGGFRSAMVYAGESKNKNQTGKAILIAFLLSMIVYTLVPIVFIGSLTPEILGHGWGYVSKMSAPLTQSALIAGIPVLGALFIIDGVISPSGASLIGAGDISRYMYALVKVGSAPKGLGKVSEKRGIPVIPTLLSLLASIVLLFVSPTFEQSIGYLIAAHVLGYATGPISLYVLTSNRGYKAISMVGFITSGLIYTWLGFPKTLFGTLIIGVSMLVMAMINRPVKPALWYVGYAMVLTTISVLVSNTIYEIIATLALAPVFFALAIKSAKGSGEVEA</sequence>
<evidence type="ECO:0000256" key="5">
    <source>
        <dbReference type="SAM" id="Phobius"/>
    </source>
</evidence>
<feature type="transmembrane region" description="Helical" evidence="5">
    <location>
        <begin position="155"/>
        <end position="177"/>
    </location>
</feature>
<dbReference type="AlphaFoldDB" id="A0A4D8S124"/>
<feature type="transmembrane region" description="Helical" evidence="5">
    <location>
        <begin position="301"/>
        <end position="319"/>
    </location>
</feature>
<feature type="transmembrane region" description="Helical" evidence="5">
    <location>
        <begin position="439"/>
        <end position="455"/>
    </location>
</feature>